<accession>A0ABY2J7K0</accession>
<gene>
    <name evidence="2" type="ORF">E3O65_05395</name>
</gene>
<reference evidence="2 3" key="1">
    <citation type="submission" date="2019-03" db="EMBL/GenBank/DDBJ databases">
        <title>Genomics of glacier-inhabiting Cryobacterium strains.</title>
        <authorList>
            <person name="Liu Q."/>
            <person name="Xin Y.-H."/>
        </authorList>
    </citation>
    <scope>NUCLEOTIDE SEQUENCE [LARGE SCALE GENOMIC DNA]</scope>
    <source>
        <strain evidence="2 3">TMT4-23</strain>
    </source>
</reference>
<feature type="region of interest" description="Disordered" evidence="1">
    <location>
        <begin position="392"/>
        <end position="411"/>
    </location>
</feature>
<evidence type="ECO:0000313" key="3">
    <source>
        <dbReference type="Proteomes" id="UP000298355"/>
    </source>
</evidence>
<feature type="compositionally biased region" description="Basic and acidic residues" evidence="1">
    <location>
        <begin position="402"/>
        <end position="411"/>
    </location>
</feature>
<keyword evidence="3" id="KW-1185">Reference proteome</keyword>
<evidence type="ECO:0000313" key="2">
    <source>
        <dbReference type="EMBL" id="TFC99810.1"/>
    </source>
</evidence>
<feature type="compositionally biased region" description="Polar residues" evidence="1">
    <location>
        <begin position="392"/>
        <end position="401"/>
    </location>
</feature>
<proteinExistence type="predicted"/>
<dbReference type="Proteomes" id="UP000298355">
    <property type="component" value="Unassembled WGS sequence"/>
</dbReference>
<evidence type="ECO:0000256" key="1">
    <source>
        <dbReference type="SAM" id="MobiDB-lite"/>
    </source>
</evidence>
<comment type="caution">
    <text evidence="2">The sequence shown here is derived from an EMBL/GenBank/DDBJ whole genome shotgun (WGS) entry which is preliminary data.</text>
</comment>
<protein>
    <submittedName>
        <fullName evidence="2">Capsid protein</fullName>
    </submittedName>
</protein>
<feature type="region of interest" description="Disordered" evidence="1">
    <location>
        <begin position="498"/>
        <end position="532"/>
    </location>
</feature>
<dbReference type="RefSeq" id="WP_134362715.1">
    <property type="nucleotide sequence ID" value="NZ_SOGJ01000012.1"/>
</dbReference>
<organism evidence="2 3">
    <name type="scientific">Cryobacterium breve</name>
    <dbReference type="NCBI Taxonomy" id="1259258"/>
    <lineage>
        <taxon>Bacteria</taxon>
        <taxon>Bacillati</taxon>
        <taxon>Actinomycetota</taxon>
        <taxon>Actinomycetes</taxon>
        <taxon>Micrococcales</taxon>
        <taxon>Microbacteriaceae</taxon>
        <taxon>Cryobacterium</taxon>
    </lineage>
</organism>
<dbReference type="EMBL" id="SOGJ01000012">
    <property type="protein sequence ID" value="TFC99810.1"/>
    <property type="molecule type" value="Genomic_DNA"/>
</dbReference>
<sequence>MALPAANTAWPPAPWDLAYRAYAENEAWYLGDTDALEKIYRRAEQGDYSRRGTPMRGGIVGTASRMFWGRPVPAGQTRTRLHIPAAADLSTLSSDLLFSEPPEVQLAVAEVSGASASILVAGPSKEQQRLDLIANSDAAHAMFNTMGELKSALGATVITSAWDTDVADHVWLECTAVDVVVPEFRKGKLIACTMWTEYQSGSVFWRHLERHEPGRIEHALYQGTADNVGRRIPLEERPETAYLAKMVDGDSAILTGITGLTASYNLNMPTRSWRKKGELAFAGRSDYAGLHPLFDALDECMSSWMRDLKLGGGKILVPDAALQSNGIGAGGSFDMGQEAFAGLNMPGEVGKLAMEKVQFDIRVDEHEATAFALYREILRASGFSQSAWGDYSSGSAQTATEVNDRDKASERTRAKKTLYDKVAIAEQSAVALELDGILFPGKGGGYFERPTVVFPDVSQIDPEKLARTIQLLDAAGAASTRRKVELANADWTDAQVDEETERIRTDRGTVPDPATFTGFEPINPPDQEEPTP</sequence>
<name>A0ABY2J7K0_9MICO</name>